<dbReference type="RefSeq" id="WP_389364060.1">
    <property type="nucleotide sequence ID" value="NZ_JBIACK010000016.1"/>
</dbReference>
<keyword evidence="3" id="KW-1185">Reference proteome</keyword>
<feature type="transmembrane region" description="Helical" evidence="1">
    <location>
        <begin position="12"/>
        <end position="36"/>
    </location>
</feature>
<comment type="caution">
    <text evidence="2">The sequence shown here is derived from an EMBL/GenBank/DDBJ whole genome shotgun (WGS) entry which is preliminary data.</text>
</comment>
<feature type="transmembrane region" description="Helical" evidence="1">
    <location>
        <begin position="48"/>
        <end position="66"/>
    </location>
</feature>
<dbReference type="Pfam" id="PF12670">
    <property type="entry name" value="DUF3792"/>
    <property type="match status" value="1"/>
</dbReference>
<evidence type="ECO:0000313" key="2">
    <source>
        <dbReference type="EMBL" id="MFE8703484.1"/>
    </source>
</evidence>
<organism evidence="2 3">
    <name type="scientific">Cytobacillus spartinae</name>
    <dbReference type="NCBI Taxonomy" id="3299023"/>
    <lineage>
        <taxon>Bacteria</taxon>
        <taxon>Bacillati</taxon>
        <taxon>Bacillota</taxon>
        <taxon>Bacilli</taxon>
        <taxon>Bacillales</taxon>
        <taxon>Bacillaceae</taxon>
        <taxon>Cytobacillus</taxon>
    </lineage>
</organism>
<protein>
    <submittedName>
        <fullName evidence="2">TIGR04086 family membrane protein</fullName>
    </submittedName>
</protein>
<feature type="transmembrane region" description="Helical" evidence="1">
    <location>
        <begin position="105"/>
        <end position="123"/>
    </location>
</feature>
<dbReference type="InterPro" id="IPR023804">
    <property type="entry name" value="DUF3792_TM"/>
</dbReference>
<sequence length="133" mass="14679">MDKIEESKNYGSAILFGVISIFTLAIITSLIFSFILRFTSAQESSLQFIITAVSFVTLFVGGFISGGKGKQKGWLLGGLTGLVYSLIIFLFQYLGYDRLFNMEQIIYHTCFILTAMMGGILGVNMTTSKTRNA</sequence>
<keyword evidence="1" id="KW-1133">Transmembrane helix</keyword>
<keyword evidence="1" id="KW-0812">Transmembrane</keyword>
<dbReference type="NCBIfam" id="TIGR04086">
    <property type="entry name" value="TIGR04086_membr"/>
    <property type="match status" value="1"/>
</dbReference>
<name>A0ABW6KGV8_9BACI</name>
<reference evidence="2 3" key="1">
    <citation type="submission" date="2024-08" db="EMBL/GenBank/DDBJ databases">
        <title>Two novel Cytobacillus novel species.</title>
        <authorList>
            <person name="Liu G."/>
        </authorList>
    </citation>
    <scope>NUCLEOTIDE SEQUENCE [LARGE SCALE GENOMIC DNA]</scope>
    <source>
        <strain evidence="2 3">FJAT-54145</strain>
    </source>
</reference>
<dbReference type="Proteomes" id="UP001601059">
    <property type="component" value="Unassembled WGS sequence"/>
</dbReference>
<proteinExistence type="predicted"/>
<feature type="transmembrane region" description="Helical" evidence="1">
    <location>
        <begin position="73"/>
        <end position="93"/>
    </location>
</feature>
<accession>A0ABW6KGV8</accession>
<evidence type="ECO:0000313" key="3">
    <source>
        <dbReference type="Proteomes" id="UP001601059"/>
    </source>
</evidence>
<keyword evidence="1" id="KW-0472">Membrane</keyword>
<gene>
    <name evidence="2" type="ORF">ACFYKX_23245</name>
</gene>
<evidence type="ECO:0000256" key="1">
    <source>
        <dbReference type="SAM" id="Phobius"/>
    </source>
</evidence>
<dbReference type="EMBL" id="JBIACK010000016">
    <property type="protein sequence ID" value="MFE8703484.1"/>
    <property type="molecule type" value="Genomic_DNA"/>
</dbReference>